<evidence type="ECO:0000256" key="1">
    <source>
        <dbReference type="ARBA" id="ARBA00001936"/>
    </source>
</evidence>
<gene>
    <name evidence="13" type="primary">ddl</name>
    <name evidence="17" type="ORF">V1634_05045</name>
</gene>
<keyword evidence="6 14" id="KW-0547">Nucleotide-binding</keyword>
<dbReference type="NCBIfam" id="TIGR01205">
    <property type="entry name" value="D_ala_D_alaTIGR"/>
    <property type="match status" value="1"/>
</dbReference>
<feature type="domain" description="ATP-grasp" evidence="16">
    <location>
        <begin position="117"/>
        <end position="323"/>
    </location>
</feature>
<comment type="catalytic activity">
    <reaction evidence="13">
        <text>2 D-alanine + ATP = D-alanyl-D-alanine + ADP + phosphate + H(+)</text>
        <dbReference type="Rhea" id="RHEA:11224"/>
        <dbReference type="ChEBI" id="CHEBI:15378"/>
        <dbReference type="ChEBI" id="CHEBI:30616"/>
        <dbReference type="ChEBI" id="CHEBI:43474"/>
        <dbReference type="ChEBI" id="CHEBI:57416"/>
        <dbReference type="ChEBI" id="CHEBI:57822"/>
        <dbReference type="ChEBI" id="CHEBI:456216"/>
        <dbReference type="EC" id="6.3.2.4"/>
    </reaction>
</comment>
<dbReference type="SUPFAM" id="SSF52440">
    <property type="entry name" value="PreATP-grasp domain"/>
    <property type="match status" value="1"/>
</dbReference>
<dbReference type="InterPro" id="IPR016185">
    <property type="entry name" value="PreATP-grasp_dom_sf"/>
</dbReference>
<comment type="caution">
    <text evidence="17">The sequence shown here is derived from an EMBL/GenBank/DDBJ whole genome shotgun (WGS) entry which is preliminary data.</text>
</comment>
<name>A0ABU7S993_9ACTN</name>
<evidence type="ECO:0000256" key="3">
    <source>
        <dbReference type="ARBA" id="ARBA00010871"/>
    </source>
</evidence>
<keyword evidence="13" id="KW-0963">Cytoplasm</keyword>
<dbReference type="EMBL" id="JAZGQL010000004">
    <property type="protein sequence ID" value="MEE6306197.1"/>
    <property type="molecule type" value="Genomic_DNA"/>
</dbReference>
<dbReference type="InterPro" id="IPR005905">
    <property type="entry name" value="D_ala_D_ala"/>
</dbReference>
<keyword evidence="4 13" id="KW-0436">Ligase</keyword>
<reference evidence="17 18" key="1">
    <citation type="submission" date="2024-01" db="EMBL/GenBank/DDBJ databases">
        <title>Genome insights into Plantactinospora veratri sp. nov.</title>
        <authorList>
            <person name="Wang L."/>
        </authorList>
    </citation>
    <scope>NUCLEOTIDE SEQUENCE [LARGE SCALE GENOMIC DNA]</scope>
    <source>
        <strain evidence="17 18">NEAU-FHS4</strain>
    </source>
</reference>
<comment type="subcellular location">
    <subcellularLocation>
        <location evidence="13">Cytoplasm</location>
    </subcellularLocation>
</comment>
<dbReference type="Pfam" id="PF01820">
    <property type="entry name" value="Dala_Dala_lig_N"/>
    <property type="match status" value="2"/>
</dbReference>
<dbReference type="Gene3D" id="3.40.50.20">
    <property type="match status" value="1"/>
</dbReference>
<comment type="pathway">
    <text evidence="13">Cell wall biogenesis; peptidoglycan biosynthesis.</text>
</comment>
<keyword evidence="11" id="KW-0464">Manganese</keyword>
<keyword evidence="8" id="KW-0460">Magnesium</keyword>
<dbReference type="InterPro" id="IPR011095">
    <property type="entry name" value="Dala_Dala_lig_C"/>
</dbReference>
<evidence type="ECO:0000256" key="7">
    <source>
        <dbReference type="ARBA" id="ARBA00022840"/>
    </source>
</evidence>
<keyword evidence="12 13" id="KW-0961">Cell wall biogenesis/degradation</keyword>
<evidence type="ECO:0000256" key="6">
    <source>
        <dbReference type="ARBA" id="ARBA00022741"/>
    </source>
</evidence>
<dbReference type="HAMAP" id="MF_00047">
    <property type="entry name" value="Dala_Dala_lig"/>
    <property type="match status" value="1"/>
</dbReference>
<dbReference type="PANTHER" id="PTHR23132:SF25">
    <property type="entry name" value="D-ALANINE--D-ALANINE LIGASE A"/>
    <property type="match status" value="1"/>
</dbReference>
<dbReference type="NCBIfam" id="NF002528">
    <property type="entry name" value="PRK01966.1-4"/>
    <property type="match status" value="1"/>
</dbReference>
<dbReference type="GO" id="GO:0016874">
    <property type="term" value="F:ligase activity"/>
    <property type="evidence" value="ECO:0007669"/>
    <property type="project" value="UniProtKB-KW"/>
</dbReference>
<evidence type="ECO:0000256" key="15">
    <source>
        <dbReference type="SAM" id="MobiDB-lite"/>
    </source>
</evidence>
<dbReference type="InterPro" id="IPR011761">
    <property type="entry name" value="ATP-grasp"/>
</dbReference>
<dbReference type="InterPro" id="IPR011127">
    <property type="entry name" value="Dala_Dala_lig_N"/>
</dbReference>
<dbReference type="PROSITE" id="PS00844">
    <property type="entry name" value="DALA_DALA_LIGASE_2"/>
    <property type="match status" value="1"/>
</dbReference>
<evidence type="ECO:0000256" key="12">
    <source>
        <dbReference type="ARBA" id="ARBA00023316"/>
    </source>
</evidence>
<evidence type="ECO:0000259" key="16">
    <source>
        <dbReference type="PROSITE" id="PS50975"/>
    </source>
</evidence>
<evidence type="ECO:0000313" key="18">
    <source>
        <dbReference type="Proteomes" id="UP001339911"/>
    </source>
</evidence>
<comment type="cofactor">
    <cofactor evidence="2">
        <name>Mg(2+)</name>
        <dbReference type="ChEBI" id="CHEBI:18420"/>
    </cofactor>
</comment>
<evidence type="ECO:0000256" key="10">
    <source>
        <dbReference type="ARBA" id="ARBA00022984"/>
    </source>
</evidence>
<evidence type="ECO:0000256" key="14">
    <source>
        <dbReference type="PROSITE-ProRule" id="PRU00409"/>
    </source>
</evidence>
<dbReference type="Gene3D" id="3.30.470.20">
    <property type="entry name" value="ATP-grasp fold, B domain"/>
    <property type="match status" value="1"/>
</dbReference>
<dbReference type="EC" id="6.3.2.4" evidence="13"/>
<comment type="similarity">
    <text evidence="3 13">Belongs to the D-alanine--D-alanine ligase family.</text>
</comment>
<dbReference type="InterPro" id="IPR013815">
    <property type="entry name" value="ATP_grasp_subdomain_1"/>
</dbReference>
<keyword evidence="5" id="KW-0479">Metal-binding</keyword>
<dbReference type="PANTHER" id="PTHR23132">
    <property type="entry name" value="D-ALANINE--D-ALANINE LIGASE"/>
    <property type="match status" value="1"/>
</dbReference>
<dbReference type="Pfam" id="PF07478">
    <property type="entry name" value="Dala_Dala_lig_C"/>
    <property type="match status" value="1"/>
</dbReference>
<evidence type="ECO:0000256" key="4">
    <source>
        <dbReference type="ARBA" id="ARBA00022598"/>
    </source>
</evidence>
<evidence type="ECO:0000256" key="9">
    <source>
        <dbReference type="ARBA" id="ARBA00022960"/>
    </source>
</evidence>
<proteinExistence type="inferred from homology"/>
<dbReference type="Gene3D" id="3.30.1490.20">
    <property type="entry name" value="ATP-grasp fold, A domain"/>
    <property type="match status" value="1"/>
</dbReference>
<protein>
    <recommendedName>
        <fullName evidence="13">D-alanine--D-alanine ligase</fullName>
        <ecNumber evidence="13">6.3.2.4</ecNumber>
    </recommendedName>
    <alternativeName>
        <fullName evidence="13">D-Ala-D-Ala ligase</fullName>
    </alternativeName>
    <alternativeName>
        <fullName evidence="13">D-alanylalanine synthetase</fullName>
    </alternativeName>
</protein>
<evidence type="ECO:0000256" key="8">
    <source>
        <dbReference type="ARBA" id="ARBA00022842"/>
    </source>
</evidence>
<organism evidence="17 18">
    <name type="scientific">Plantactinospora veratri</name>
    <dbReference type="NCBI Taxonomy" id="1436122"/>
    <lineage>
        <taxon>Bacteria</taxon>
        <taxon>Bacillati</taxon>
        <taxon>Actinomycetota</taxon>
        <taxon>Actinomycetes</taxon>
        <taxon>Micromonosporales</taxon>
        <taxon>Micromonosporaceae</taxon>
        <taxon>Plantactinospora</taxon>
    </lineage>
</organism>
<dbReference type="PROSITE" id="PS00843">
    <property type="entry name" value="DALA_DALA_LIGASE_1"/>
    <property type="match status" value="1"/>
</dbReference>
<comment type="cofactor">
    <cofactor evidence="1">
        <name>Mn(2+)</name>
        <dbReference type="ChEBI" id="CHEBI:29035"/>
    </cofactor>
</comment>
<keyword evidence="7 14" id="KW-0067">ATP-binding</keyword>
<dbReference type="NCBIfam" id="NF002378">
    <property type="entry name" value="PRK01372.1"/>
    <property type="match status" value="1"/>
</dbReference>
<keyword evidence="18" id="KW-1185">Reference proteome</keyword>
<comment type="function">
    <text evidence="13">Cell wall formation.</text>
</comment>
<dbReference type="PROSITE" id="PS50975">
    <property type="entry name" value="ATP_GRASP"/>
    <property type="match status" value="1"/>
</dbReference>
<evidence type="ECO:0000256" key="11">
    <source>
        <dbReference type="ARBA" id="ARBA00023211"/>
    </source>
</evidence>
<dbReference type="Proteomes" id="UP001339911">
    <property type="component" value="Unassembled WGS sequence"/>
</dbReference>
<accession>A0ABU7S993</accession>
<dbReference type="RefSeq" id="WP_331206560.1">
    <property type="nucleotide sequence ID" value="NZ_JAZGQL010000004.1"/>
</dbReference>
<dbReference type="InterPro" id="IPR000291">
    <property type="entry name" value="D-Ala_lig_Van_CS"/>
</dbReference>
<sequence length="365" mass="39428">MSESPIRVAVLSGGRSGEHRVSRRSAASVLANLDRARYRPEPVLITRTGQWVFGTGTPVTVFEAVERLRTADVIFPTLHGPYGEDGTLQAVLELTGVPYVGNGVLASAAAMDKEFTKKLLAAEGIPVADAVVSRPTGPEGVPPRAELRRLGLPVFVKPARAGSSLGVTRVTDWTELPAALEWARSSDPKVLVETAVPGREIDLAVLERPDGRLEVGPPLEIRVTGDRSFFDYDAKYDDPGTVFEVPARLDGAVAAELSDLAVRAFRALGCAGLARIDFFLRDGVTPVLNEVNTFPGFTPVSQYPRIWQVAGMDYPELLDVLVDNALARRRCPRRRARAPARSTTLRGASGRVRSRTGSSCPRRPA</sequence>
<dbReference type="SUPFAM" id="SSF56059">
    <property type="entry name" value="Glutathione synthetase ATP-binding domain-like"/>
    <property type="match status" value="1"/>
</dbReference>
<evidence type="ECO:0000256" key="13">
    <source>
        <dbReference type="HAMAP-Rule" id="MF_00047"/>
    </source>
</evidence>
<evidence type="ECO:0000313" key="17">
    <source>
        <dbReference type="EMBL" id="MEE6306197.1"/>
    </source>
</evidence>
<keyword evidence="9 13" id="KW-0133">Cell shape</keyword>
<evidence type="ECO:0000256" key="5">
    <source>
        <dbReference type="ARBA" id="ARBA00022723"/>
    </source>
</evidence>
<evidence type="ECO:0000256" key="2">
    <source>
        <dbReference type="ARBA" id="ARBA00001946"/>
    </source>
</evidence>
<dbReference type="PIRSF" id="PIRSF039102">
    <property type="entry name" value="Ddl/VanB"/>
    <property type="match status" value="1"/>
</dbReference>
<feature type="region of interest" description="Disordered" evidence="15">
    <location>
        <begin position="333"/>
        <end position="365"/>
    </location>
</feature>
<keyword evidence="10 13" id="KW-0573">Peptidoglycan synthesis</keyword>